<dbReference type="PANTHER" id="PTHR43537:SF47">
    <property type="entry name" value="REGULATORY PROTEIN GNTR HTH"/>
    <property type="match status" value="1"/>
</dbReference>
<dbReference type="InterPro" id="IPR011711">
    <property type="entry name" value="GntR_C"/>
</dbReference>
<accession>A0A840PMB7</accession>
<dbReference type="SUPFAM" id="SSF46785">
    <property type="entry name" value="Winged helix' DNA-binding domain"/>
    <property type="match status" value="1"/>
</dbReference>
<evidence type="ECO:0000256" key="2">
    <source>
        <dbReference type="ARBA" id="ARBA00023125"/>
    </source>
</evidence>
<comment type="caution">
    <text evidence="5">The sequence shown here is derived from an EMBL/GenBank/DDBJ whole genome shotgun (WGS) entry which is preliminary data.</text>
</comment>
<dbReference type="RefSeq" id="WP_185057006.1">
    <property type="nucleotide sequence ID" value="NZ_BAABIX010000060.1"/>
</dbReference>
<proteinExistence type="predicted"/>
<dbReference type="SMART" id="SM00895">
    <property type="entry name" value="FCD"/>
    <property type="match status" value="1"/>
</dbReference>
<dbReference type="SUPFAM" id="SSF48008">
    <property type="entry name" value="GntR ligand-binding domain-like"/>
    <property type="match status" value="1"/>
</dbReference>
<dbReference type="PANTHER" id="PTHR43537">
    <property type="entry name" value="TRANSCRIPTIONAL REGULATOR, GNTR FAMILY"/>
    <property type="match status" value="1"/>
</dbReference>
<dbReference type="PROSITE" id="PS50949">
    <property type="entry name" value="HTH_GNTR"/>
    <property type="match status" value="1"/>
</dbReference>
<dbReference type="Pfam" id="PF07729">
    <property type="entry name" value="FCD"/>
    <property type="match status" value="1"/>
</dbReference>
<keyword evidence="3" id="KW-0804">Transcription</keyword>
<dbReference type="PRINTS" id="PR00035">
    <property type="entry name" value="HTHGNTR"/>
</dbReference>
<evidence type="ECO:0000256" key="1">
    <source>
        <dbReference type="ARBA" id="ARBA00023015"/>
    </source>
</evidence>
<organism evidence="5 6">
    <name type="scientific">Thermocatellispora tengchongensis</name>
    <dbReference type="NCBI Taxonomy" id="1073253"/>
    <lineage>
        <taxon>Bacteria</taxon>
        <taxon>Bacillati</taxon>
        <taxon>Actinomycetota</taxon>
        <taxon>Actinomycetes</taxon>
        <taxon>Streptosporangiales</taxon>
        <taxon>Streptosporangiaceae</taxon>
        <taxon>Thermocatellispora</taxon>
    </lineage>
</organism>
<dbReference type="Proteomes" id="UP000578449">
    <property type="component" value="Unassembled WGS sequence"/>
</dbReference>
<dbReference type="GO" id="GO:0003700">
    <property type="term" value="F:DNA-binding transcription factor activity"/>
    <property type="evidence" value="ECO:0007669"/>
    <property type="project" value="InterPro"/>
</dbReference>
<evidence type="ECO:0000313" key="6">
    <source>
        <dbReference type="Proteomes" id="UP000578449"/>
    </source>
</evidence>
<dbReference type="Gene3D" id="1.20.120.530">
    <property type="entry name" value="GntR ligand-binding domain-like"/>
    <property type="match status" value="1"/>
</dbReference>
<protein>
    <submittedName>
        <fullName evidence="5">DNA-binding FadR family transcriptional regulator</fullName>
    </submittedName>
</protein>
<name>A0A840PMB7_9ACTN</name>
<dbReference type="InterPro" id="IPR008920">
    <property type="entry name" value="TF_FadR/GntR_C"/>
</dbReference>
<sequence>MPGAKLTRLQLADQVVERLRGLIADGALRQGDRLPSETELSRELGVGRSTVREALRVLAHLGLIETRKGSGSYVSGTPGPVSPGPSSAVAAADLADLFEFRFALESEIAQLAAQRRTPGQLRRILQALENVHEAVAKGASATSVADVELHLAIAEAGNNRYLREVYESYQATFAAAADRLIGMQAPSHIRDVHDDLVEAIAVQDVRAAAAAVRRTFDEIRVRLRLLA</sequence>
<dbReference type="InterPro" id="IPR036388">
    <property type="entry name" value="WH-like_DNA-bd_sf"/>
</dbReference>
<dbReference type="Pfam" id="PF00392">
    <property type="entry name" value="GntR"/>
    <property type="match status" value="1"/>
</dbReference>
<gene>
    <name evidence="5" type="ORF">HNP84_009979</name>
</gene>
<keyword evidence="6" id="KW-1185">Reference proteome</keyword>
<evidence type="ECO:0000313" key="5">
    <source>
        <dbReference type="EMBL" id="MBB5140212.1"/>
    </source>
</evidence>
<dbReference type="InterPro" id="IPR000524">
    <property type="entry name" value="Tscrpt_reg_HTH_GntR"/>
</dbReference>
<evidence type="ECO:0000256" key="3">
    <source>
        <dbReference type="ARBA" id="ARBA00023163"/>
    </source>
</evidence>
<dbReference type="InterPro" id="IPR036390">
    <property type="entry name" value="WH_DNA-bd_sf"/>
</dbReference>
<reference evidence="5 6" key="1">
    <citation type="submission" date="2020-08" db="EMBL/GenBank/DDBJ databases">
        <title>Genomic Encyclopedia of Type Strains, Phase IV (KMG-IV): sequencing the most valuable type-strain genomes for metagenomic binning, comparative biology and taxonomic classification.</title>
        <authorList>
            <person name="Goeker M."/>
        </authorList>
    </citation>
    <scope>NUCLEOTIDE SEQUENCE [LARGE SCALE GENOMIC DNA]</scope>
    <source>
        <strain evidence="5 6">DSM 45615</strain>
    </source>
</reference>
<dbReference type="CDD" id="cd07377">
    <property type="entry name" value="WHTH_GntR"/>
    <property type="match status" value="1"/>
</dbReference>
<keyword evidence="1" id="KW-0805">Transcription regulation</keyword>
<dbReference type="SMART" id="SM00345">
    <property type="entry name" value="HTH_GNTR"/>
    <property type="match status" value="1"/>
</dbReference>
<dbReference type="AlphaFoldDB" id="A0A840PMB7"/>
<dbReference type="Gene3D" id="1.10.10.10">
    <property type="entry name" value="Winged helix-like DNA-binding domain superfamily/Winged helix DNA-binding domain"/>
    <property type="match status" value="1"/>
</dbReference>
<feature type="domain" description="HTH gntR-type" evidence="4">
    <location>
        <begin position="9"/>
        <end position="77"/>
    </location>
</feature>
<dbReference type="GO" id="GO:0003677">
    <property type="term" value="F:DNA binding"/>
    <property type="evidence" value="ECO:0007669"/>
    <property type="project" value="UniProtKB-KW"/>
</dbReference>
<dbReference type="EMBL" id="JACHGN010000038">
    <property type="protein sequence ID" value="MBB5140212.1"/>
    <property type="molecule type" value="Genomic_DNA"/>
</dbReference>
<evidence type="ECO:0000259" key="4">
    <source>
        <dbReference type="PROSITE" id="PS50949"/>
    </source>
</evidence>
<keyword evidence="2 5" id="KW-0238">DNA-binding</keyword>